<feature type="domain" description="GST N-terminal" evidence="1">
    <location>
        <begin position="3"/>
        <end position="94"/>
    </location>
</feature>
<dbReference type="GO" id="GO:0016740">
    <property type="term" value="F:transferase activity"/>
    <property type="evidence" value="ECO:0007669"/>
    <property type="project" value="UniProtKB-KW"/>
</dbReference>
<dbReference type="SUPFAM" id="SSF47616">
    <property type="entry name" value="GST C-terminal domain-like"/>
    <property type="match status" value="1"/>
</dbReference>
<evidence type="ECO:0000259" key="1">
    <source>
        <dbReference type="PROSITE" id="PS50404"/>
    </source>
</evidence>
<dbReference type="GO" id="GO:0005737">
    <property type="term" value="C:cytoplasm"/>
    <property type="evidence" value="ECO:0007669"/>
    <property type="project" value="TreeGrafter"/>
</dbReference>
<comment type="caution">
    <text evidence="2">The sequence shown here is derived from an EMBL/GenBank/DDBJ whole genome shotgun (WGS) entry which is preliminary data.</text>
</comment>
<protein>
    <submittedName>
        <fullName evidence="2">Glutathione S-transferase L1</fullName>
    </submittedName>
</protein>
<reference evidence="2 3" key="1">
    <citation type="submission" date="2016-10" db="EMBL/GenBank/DDBJ databases">
        <title>Genome sequence of the basidiomycete white-rot fungus Trametes pubescens.</title>
        <authorList>
            <person name="Makela M.R."/>
            <person name="Granchi Z."/>
            <person name="Peng M."/>
            <person name="De Vries R.P."/>
            <person name="Grigoriev I."/>
            <person name="Riley R."/>
            <person name="Hilden K."/>
        </authorList>
    </citation>
    <scope>NUCLEOTIDE SEQUENCE [LARGE SCALE GENOMIC DNA]</scope>
    <source>
        <strain evidence="2 3">FBCC735</strain>
    </source>
</reference>
<keyword evidence="3" id="KW-1185">Reference proteome</keyword>
<dbReference type="CDD" id="cd00570">
    <property type="entry name" value="GST_N_family"/>
    <property type="match status" value="1"/>
</dbReference>
<dbReference type="PROSITE" id="PS50404">
    <property type="entry name" value="GST_NTER"/>
    <property type="match status" value="1"/>
</dbReference>
<dbReference type="InterPro" id="IPR036249">
    <property type="entry name" value="Thioredoxin-like_sf"/>
</dbReference>
<sequence>MPERITLYTAKICPFAQRAEIALAEAKAEFTPFQIDLSNKPEWYAPKVNPASKVPAIAYGGPEVPPDQPSPESVKLAESLVLVEFVADLFPDSGILSADPVTRAQTRFFIEGVSSKLIPAWYAYFLRGASVDDLYAAAEYVQSLLPAEGFAVGTFSAADIAIAPFLARARVSLVNEIGKYPEGDGKKVWEALNTGKFARLGKYTEDLFARESFKSTFDEDYVTKAFSARFADLRSK</sequence>
<dbReference type="PANTHER" id="PTHR43968:SF6">
    <property type="entry name" value="GLUTATHIONE S-TRANSFERASE OMEGA"/>
    <property type="match status" value="1"/>
</dbReference>
<dbReference type="Proteomes" id="UP000184267">
    <property type="component" value="Unassembled WGS sequence"/>
</dbReference>
<dbReference type="AlphaFoldDB" id="A0A1M2VKY6"/>
<dbReference type="Gene3D" id="3.40.30.10">
    <property type="entry name" value="Glutaredoxin"/>
    <property type="match status" value="1"/>
</dbReference>
<keyword evidence="2" id="KW-0808">Transferase</keyword>
<name>A0A1M2VKY6_TRAPU</name>
<dbReference type="SFLD" id="SFLDG00358">
    <property type="entry name" value="Main_(cytGST)"/>
    <property type="match status" value="1"/>
</dbReference>
<dbReference type="Pfam" id="PF13417">
    <property type="entry name" value="GST_N_3"/>
    <property type="match status" value="1"/>
</dbReference>
<dbReference type="SUPFAM" id="SSF52833">
    <property type="entry name" value="Thioredoxin-like"/>
    <property type="match status" value="1"/>
</dbReference>
<dbReference type="PANTHER" id="PTHR43968">
    <property type="match status" value="1"/>
</dbReference>
<dbReference type="OMA" id="HRCPWAH"/>
<dbReference type="SFLD" id="SFLDS00019">
    <property type="entry name" value="Glutathione_Transferase_(cytos"/>
    <property type="match status" value="1"/>
</dbReference>
<dbReference type="InterPro" id="IPR036282">
    <property type="entry name" value="Glutathione-S-Trfase_C_sf"/>
</dbReference>
<dbReference type="EMBL" id="MNAD01001066">
    <property type="protein sequence ID" value="OJT08274.1"/>
    <property type="molecule type" value="Genomic_DNA"/>
</dbReference>
<dbReference type="Gene3D" id="1.20.1050.10">
    <property type="match status" value="1"/>
</dbReference>
<dbReference type="STRING" id="154538.A0A1M2VKY6"/>
<proteinExistence type="predicted"/>
<accession>A0A1M2VKY6</accession>
<organism evidence="2 3">
    <name type="scientific">Trametes pubescens</name>
    <name type="common">White-rot fungus</name>
    <dbReference type="NCBI Taxonomy" id="154538"/>
    <lineage>
        <taxon>Eukaryota</taxon>
        <taxon>Fungi</taxon>
        <taxon>Dikarya</taxon>
        <taxon>Basidiomycota</taxon>
        <taxon>Agaricomycotina</taxon>
        <taxon>Agaricomycetes</taxon>
        <taxon>Polyporales</taxon>
        <taxon>Polyporaceae</taxon>
        <taxon>Trametes</taxon>
    </lineage>
</organism>
<dbReference type="InterPro" id="IPR004045">
    <property type="entry name" value="Glutathione_S-Trfase_N"/>
</dbReference>
<gene>
    <name evidence="2" type="ORF">TRAPUB_813</name>
</gene>
<dbReference type="InterPro" id="IPR050983">
    <property type="entry name" value="GST_Omega/HSP26"/>
</dbReference>
<dbReference type="OrthoDB" id="202840at2759"/>
<evidence type="ECO:0000313" key="3">
    <source>
        <dbReference type="Proteomes" id="UP000184267"/>
    </source>
</evidence>
<dbReference type="InterPro" id="IPR040079">
    <property type="entry name" value="Glutathione_S-Trfase"/>
</dbReference>
<evidence type="ECO:0000313" key="2">
    <source>
        <dbReference type="EMBL" id="OJT08274.1"/>
    </source>
</evidence>